<dbReference type="SUPFAM" id="SSF53474">
    <property type="entry name" value="alpha/beta-Hydrolases"/>
    <property type="match status" value="1"/>
</dbReference>
<dbReference type="RefSeq" id="WP_183964474.1">
    <property type="nucleotide sequence ID" value="NZ_JACIEJ010000003.1"/>
</dbReference>
<evidence type="ECO:0000313" key="2">
    <source>
        <dbReference type="EMBL" id="MBB3985165.1"/>
    </source>
</evidence>
<proteinExistence type="predicted"/>
<evidence type="ECO:0000313" key="3">
    <source>
        <dbReference type="Proteomes" id="UP000541426"/>
    </source>
</evidence>
<sequence length="314" mass="33934">MLGLYVLGGAVAAWGLSHLRATQRTRAAEAAFPPEGRFVEVDGTRVHYVTRGKGPDVVLIHGMSGNLRDMTFSLMDRLAQDYRVTAFDRPGMGYTDSLHEGGETLVEQATLLMKASRALGLAQPVVMGQSYGGSVALAWAVEFPETLSALVLVASPSHPWDGGMSWLYRINSHRVLGPMAIPFEAAWVPKGYIKKAIAGVFNPQDMPPGYDAHIGADLTIRPGALRANALHRAGLLDQISAQAQRYSALAMPIELIHGNADDTVPLHIHSEPLATKRPNAHLTVLEGIGHMPHHAREGAVVEAVHRAHRRAVRS</sequence>
<dbReference type="InterPro" id="IPR000073">
    <property type="entry name" value="AB_hydrolase_1"/>
</dbReference>
<reference evidence="2 3" key="1">
    <citation type="submission" date="2020-08" db="EMBL/GenBank/DDBJ databases">
        <title>Genomic Encyclopedia of Type Strains, Phase IV (KMG-IV): sequencing the most valuable type-strain genomes for metagenomic binning, comparative biology and taxonomic classification.</title>
        <authorList>
            <person name="Goeker M."/>
        </authorList>
    </citation>
    <scope>NUCLEOTIDE SEQUENCE [LARGE SCALE GENOMIC DNA]</scope>
    <source>
        <strain evidence="2 3">DSM 102235</strain>
    </source>
</reference>
<protein>
    <submittedName>
        <fullName evidence="2">Pimeloyl-ACP methyl ester carboxylesterase</fullName>
    </submittedName>
</protein>
<gene>
    <name evidence="2" type="ORF">GGQ68_001494</name>
</gene>
<dbReference type="PANTHER" id="PTHR43689">
    <property type="entry name" value="HYDROLASE"/>
    <property type="match status" value="1"/>
</dbReference>
<dbReference type="AlphaFoldDB" id="A0A7W6DL05"/>
<feature type="domain" description="AB hydrolase-1" evidence="1">
    <location>
        <begin position="57"/>
        <end position="161"/>
    </location>
</feature>
<evidence type="ECO:0000259" key="1">
    <source>
        <dbReference type="Pfam" id="PF00561"/>
    </source>
</evidence>
<dbReference type="InterPro" id="IPR029058">
    <property type="entry name" value="AB_hydrolase_fold"/>
</dbReference>
<dbReference type="PRINTS" id="PR00111">
    <property type="entry name" value="ABHYDROLASE"/>
</dbReference>
<accession>A0A7W6DL05</accession>
<comment type="caution">
    <text evidence="2">The sequence shown here is derived from an EMBL/GenBank/DDBJ whole genome shotgun (WGS) entry which is preliminary data.</text>
</comment>
<name>A0A7W6DL05_9RHOB</name>
<dbReference type="EMBL" id="JACIEJ010000003">
    <property type="protein sequence ID" value="MBB3985165.1"/>
    <property type="molecule type" value="Genomic_DNA"/>
</dbReference>
<dbReference type="Proteomes" id="UP000541426">
    <property type="component" value="Unassembled WGS sequence"/>
</dbReference>
<keyword evidence="3" id="KW-1185">Reference proteome</keyword>
<dbReference type="Gene3D" id="3.40.50.1820">
    <property type="entry name" value="alpha/beta hydrolase"/>
    <property type="match status" value="1"/>
</dbReference>
<dbReference type="PANTHER" id="PTHR43689:SF8">
    <property type="entry name" value="ALPHA_BETA-HYDROLASES SUPERFAMILY PROTEIN"/>
    <property type="match status" value="1"/>
</dbReference>
<dbReference type="Pfam" id="PF00561">
    <property type="entry name" value="Abhydrolase_1"/>
    <property type="match status" value="1"/>
</dbReference>
<organism evidence="2 3">
    <name type="scientific">Sagittula marina</name>
    <dbReference type="NCBI Taxonomy" id="943940"/>
    <lineage>
        <taxon>Bacteria</taxon>
        <taxon>Pseudomonadati</taxon>
        <taxon>Pseudomonadota</taxon>
        <taxon>Alphaproteobacteria</taxon>
        <taxon>Rhodobacterales</taxon>
        <taxon>Roseobacteraceae</taxon>
        <taxon>Sagittula</taxon>
    </lineage>
</organism>